<dbReference type="AlphaFoldDB" id="R7V8M7"/>
<gene>
    <name evidence="9" type="ORF">CAPTEDRAFT_224235</name>
</gene>
<dbReference type="OrthoDB" id="10058500at2759"/>
<dbReference type="HOGENOM" id="CLU_1385358_0_0_1"/>
<evidence type="ECO:0000256" key="8">
    <source>
        <dbReference type="SAM" id="Coils"/>
    </source>
</evidence>
<keyword evidence="3" id="KW-0678">Repressor</keyword>
<protein>
    <submittedName>
        <fullName evidence="9 10">Uncharacterized protein</fullName>
    </submittedName>
</protein>
<organism evidence="9">
    <name type="scientific">Capitella teleta</name>
    <name type="common">Polychaete worm</name>
    <dbReference type="NCBI Taxonomy" id="283909"/>
    <lineage>
        <taxon>Eukaryota</taxon>
        <taxon>Metazoa</taxon>
        <taxon>Spiralia</taxon>
        <taxon>Lophotrochozoa</taxon>
        <taxon>Annelida</taxon>
        <taxon>Polychaeta</taxon>
        <taxon>Sedentaria</taxon>
        <taxon>Scolecida</taxon>
        <taxon>Capitellidae</taxon>
        <taxon>Capitella</taxon>
    </lineage>
</organism>
<feature type="coiled-coil region" evidence="8">
    <location>
        <begin position="155"/>
        <end position="195"/>
    </location>
</feature>
<evidence type="ECO:0000256" key="5">
    <source>
        <dbReference type="ARBA" id="ARBA00023054"/>
    </source>
</evidence>
<dbReference type="EnsemblMetazoa" id="CapteT224235">
    <property type="protein sequence ID" value="CapteP224235"/>
    <property type="gene ID" value="CapteG224235"/>
</dbReference>
<dbReference type="Proteomes" id="UP000014760">
    <property type="component" value="Unassembled WGS sequence"/>
</dbReference>
<reference evidence="10" key="3">
    <citation type="submission" date="2015-06" db="UniProtKB">
        <authorList>
            <consortium name="EnsemblMetazoa"/>
        </authorList>
    </citation>
    <scope>IDENTIFICATION</scope>
</reference>
<dbReference type="EMBL" id="KB296162">
    <property type="protein sequence ID" value="ELU12110.1"/>
    <property type="molecule type" value="Genomic_DNA"/>
</dbReference>
<keyword evidence="7" id="KW-0539">Nucleus</keyword>
<evidence type="ECO:0000256" key="7">
    <source>
        <dbReference type="ARBA" id="ARBA00023242"/>
    </source>
</evidence>
<proteinExistence type="inferred from homology"/>
<evidence type="ECO:0000256" key="3">
    <source>
        <dbReference type="ARBA" id="ARBA00022491"/>
    </source>
</evidence>
<dbReference type="PRINTS" id="PR02094">
    <property type="entry name" value="HEXIMFAMILY"/>
</dbReference>
<reference evidence="11" key="1">
    <citation type="submission" date="2012-12" db="EMBL/GenBank/DDBJ databases">
        <authorList>
            <person name="Hellsten U."/>
            <person name="Grimwood J."/>
            <person name="Chapman J.A."/>
            <person name="Shapiro H."/>
            <person name="Aerts A."/>
            <person name="Otillar R.P."/>
            <person name="Terry A.Y."/>
            <person name="Boore J.L."/>
            <person name="Simakov O."/>
            <person name="Marletaz F."/>
            <person name="Cho S.-J."/>
            <person name="Edsinger-Gonzales E."/>
            <person name="Havlak P."/>
            <person name="Kuo D.-H."/>
            <person name="Larsson T."/>
            <person name="Lv J."/>
            <person name="Arendt D."/>
            <person name="Savage R."/>
            <person name="Osoegawa K."/>
            <person name="de Jong P."/>
            <person name="Lindberg D.R."/>
            <person name="Seaver E.C."/>
            <person name="Weisblat D.A."/>
            <person name="Putnam N.H."/>
            <person name="Grigoriev I.V."/>
            <person name="Rokhsar D.S."/>
        </authorList>
    </citation>
    <scope>NUCLEOTIDE SEQUENCE</scope>
    <source>
        <strain evidence="11">I ESC-2004</strain>
    </source>
</reference>
<comment type="subcellular location">
    <subcellularLocation>
        <location evidence="1">Nucleus</location>
    </subcellularLocation>
</comment>
<dbReference type="EMBL" id="AMQN01005493">
    <property type="status" value="NOT_ANNOTATED_CDS"/>
    <property type="molecule type" value="Genomic_DNA"/>
</dbReference>
<accession>R7V8M7</accession>
<keyword evidence="4" id="KW-0805">Transcription regulation</keyword>
<name>R7V8M7_CAPTE</name>
<dbReference type="GO" id="GO:0097322">
    <property type="term" value="F:7SK snRNA binding"/>
    <property type="evidence" value="ECO:0007669"/>
    <property type="project" value="TreeGrafter"/>
</dbReference>
<keyword evidence="6" id="KW-0804">Transcription</keyword>
<evidence type="ECO:0000256" key="1">
    <source>
        <dbReference type="ARBA" id="ARBA00004123"/>
    </source>
</evidence>
<reference evidence="9 11" key="2">
    <citation type="journal article" date="2013" name="Nature">
        <title>Insights into bilaterian evolution from three spiralian genomes.</title>
        <authorList>
            <person name="Simakov O."/>
            <person name="Marletaz F."/>
            <person name="Cho S.J."/>
            <person name="Edsinger-Gonzales E."/>
            <person name="Havlak P."/>
            <person name="Hellsten U."/>
            <person name="Kuo D.H."/>
            <person name="Larsson T."/>
            <person name="Lv J."/>
            <person name="Arendt D."/>
            <person name="Savage R."/>
            <person name="Osoegawa K."/>
            <person name="de Jong P."/>
            <person name="Grimwood J."/>
            <person name="Chapman J.A."/>
            <person name="Shapiro H."/>
            <person name="Aerts A."/>
            <person name="Otillar R.P."/>
            <person name="Terry A.Y."/>
            <person name="Boore J.L."/>
            <person name="Grigoriev I.V."/>
            <person name="Lindberg D.R."/>
            <person name="Seaver E.C."/>
            <person name="Weisblat D.A."/>
            <person name="Putnam N.H."/>
            <person name="Rokhsar D.S."/>
        </authorList>
    </citation>
    <scope>NUCLEOTIDE SEQUENCE</scope>
    <source>
        <strain evidence="9 11">I ESC-2004</strain>
    </source>
</reference>
<dbReference type="PANTHER" id="PTHR13469">
    <property type="entry name" value="HEXAMETHYLENE BISACETAMIDE INDUCIBLE 1"/>
    <property type="match status" value="1"/>
</dbReference>
<dbReference type="InterPro" id="IPR024872">
    <property type="entry name" value="HEXIM"/>
</dbReference>
<comment type="similarity">
    <text evidence="2">Belongs to the HEXIM family.</text>
</comment>
<dbReference type="GO" id="GO:0000122">
    <property type="term" value="P:negative regulation of transcription by RNA polymerase II"/>
    <property type="evidence" value="ECO:0007669"/>
    <property type="project" value="InterPro"/>
</dbReference>
<evidence type="ECO:0000256" key="6">
    <source>
        <dbReference type="ARBA" id="ARBA00023163"/>
    </source>
</evidence>
<keyword evidence="11" id="KW-1185">Reference proteome</keyword>
<dbReference type="Pfam" id="PF15313">
    <property type="entry name" value="HEXIM"/>
    <property type="match status" value="1"/>
</dbReference>
<dbReference type="GO" id="GO:0004861">
    <property type="term" value="F:cyclin-dependent protein serine/threonine kinase inhibitor activity"/>
    <property type="evidence" value="ECO:0007669"/>
    <property type="project" value="InterPro"/>
</dbReference>
<evidence type="ECO:0000256" key="4">
    <source>
        <dbReference type="ARBA" id="ARBA00023015"/>
    </source>
</evidence>
<evidence type="ECO:0000313" key="11">
    <source>
        <dbReference type="Proteomes" id="UP000014760"/>
    </source>
</evidence>
<dbReference type="GO" id="GO:0005654">
    <property type="term" value="C:nucleoplasm"/>
    <property type="evidence" value="ECO:0007669"/>
    <property type="project" value="TreeGrafter"/>
</dbReference>
<evidence type="ECO:0000313" key="10">
    <source>
        <dbReference type="EnsemblMetazoa" id="CapteP224235"/>
    </source>
</evidence>
<keyword evidence="5 8" id="KW-0175">Coiled coil</keyword>
<dbReference type="GO" id="GO:0005737">
    <property type="term" value="C:cytoplasm"/>
    <property type="evidence" value="ECO:0007669"/>
    <property type="project" value="InterPro"/>
</dbReference>
<sequence length="197" mass="22575">MLNEVPLNMLNEVMADKKLHTPLKGDVKKRPRRGKKIKFTKFLDNMTSDDFFSLTNCEESPRKAANRVRLSQAPHNSNQFLMDDHLAANYSRLDMADFADFTGDSSPCVISDSEFSPTSQAETSEASLDYDCKPESRQSFFERDFEAVYKESQASLLEEQKREDLEESIRQLENKAELLEQLRAAIAENRALRGLQK</sequence>
<evidence type="ECO:0000313" key="9">
    <source>
        <dbReference type="EMBL" id="ELU12110.1"/>
    </source>
</evidence>
<dbReference type="PANTHER" id="PTHR13469:SF8">
    <property type="entry name" value="HEXIM P-TEFB COMPLEX SUBUNIT 1"/>
    <property type="match status" value="1"/>
</dbReference>
<evidence type="ECO:0000256" key="2">
    <source>
        <dbReference type="ARBA" id="ARBA00008409"/>
    </source>
</evidence>